<dbReference type="Gene3D" id="3.30.590.10">
    <property type="entry name" value="Glutamine synthetase/guanido kinase, catalytic domain"/>
    <property type="match status" value="1"/>
</dbReference>
<feature type="domain" description="GS catalytic" evidence="11">
    <location>
        <begin position="109"/>
        <end position="451"/>
    </location>
</feature>
<evidence type="ECO:0000256" key="4">
    <source>
        <dbReference type="ARBA" id="ARBA00022741"/>
    </source>
</evidence>
<dbReference type="AlphaFoldDB" id="A0A1W2EGG7"/>
<dbReference type="PROSITE" id="PS51986">
    <property type="entry name" value="GS_BETA_GRASP"/>
    <property type="match status" value="1"/>
</dbReference>
<dbReference type="SUPFAM" id="SSF55931">
    <property type="entry name" value="Glutamine synthetase/guanido kinase"/>
    <property type="match status" value="1"/>
</dbReference>
<dbReference type="OrthoDB" id="9807095at2"/>
<keyword evidence="13" id="KW-1185">Reference proteome</keyword>
<keyword evidence="3" id="KW-0436">Ligase</keyword>
<evidence type="ECO:0000256" key="6">
    <source>
        <dbReference type="ARBA" id="ARBA00022842"/>
    </source>
</evidence>
<evidence type="ECO:0000259" key="10">
    <source>
        <dbReference type="PROSITE" id="PS51986"/>
    </source>
</evidence>
<comment type="cofactor">
    <cofactor evidence="1">
        <name>Mg(2+)</name>
        <dbReference type="ChEBI" id="CHEBI:18420"/>
    </cofactor>
</comment>
<comment type="function">
    <text evidence="2">Catalyzes the ATP-dependent biosynthesis of glutamine from glutamate and ammonia.</text>
</comment>
<dbReference type="InterPro" id="IPR008147">
    <property type="entry name" value="Gln_synt_N"/>
</dbReference>
<dbReference type="InterPro" id="IPR027303">
    <property type="entry name" value="Gln_synth_gly_rich_site"/>
</dbReference>
<evidence type="ECO:0000259" key="11">
    <source>
        <dbReference type="PROSITE" id="PS51987"/>
    </source>
</evidence>
<evidence type="ECO:0000256" key="5">
    <source>
        <dbReference type="ARBA" id="ARBA00022840"/>
    </source>
</evidence>
<dbReference type="InterPro" id="IPR036651">
    <property type="entry name" value="Gln_synt_N_sf"/>
</dbReference>
<dbReference type="GO" id="GO:0005524">
    <property type="term" value="F:ATP binding"/>
    <property type="evidence" value="ECO:0007669"/>
    <property type="project" value="UniProtKB-KW"/>
</dbReference>
<dbReference type="PANTHER" id="PTHR43785:SF14">
    <property type="entry name" value="GLUTAMINE SYNTHETASE"/>
    <property type="match status" value="1"/>
</dbReference>
<dbReference type="InterPro" id="IPR014746">
    <property type="entry name" value="Gln_synth/guanido_kin_cat_dom"/>
</dbReference>
<protein>
    <submittedName>
        <fullName evidence="12">Glutamine synthetase</fullName>
    </submittedName>
</protein>
<reference evidence="12 13" key="1">
    <citation type="submission" date="2017-04" db="EMBL/GenBank/DDBJ databases">
        <authorList>
            <person name="Afonso C.L."/>
            <person name="Miller P.J."/>
            <person name="Scott M.A."/>
            <person name="Spackman E."/>
            <person name="Goraichik I."/>
            <person name="Dimitrov K.M."/>
            <person name="Suarez D.L."/>
            <person name="Swayne D.E."/>
        </authorList>
    </citation>
    <scope>NUCLEOTIDE SEQUENCE [LARGE SCALE GENOMIC DNA]</scope>
    <source>
        <strain evidence="12 13">CGMCC 1.12644</strain>
    </source>
</reference>
<name>A0A1W2EGG7_9RHOB</name>
<keyword evidence="6" id="KW-0460">Magnesium</keyword>
<gene>
    <name evidence="12" type="ORF">SAMN06295998_12744</name>
</gene>
<dbReference type="PANTHER" id="PTHR43785">
    <property type="entry name" value="GAMMA-GLUTAMYLPUTRESCINE SYNTHETASE"/>
    <property type="match status" value="1"/>
</dbReference>
<dbReference type="SMART" id="SM01230">
    <property type="entry name" value="Gln-synt_C"/>
    <property type="match status" value="1"/>
</dbReference>
<evidence type="ECO:0000256" key="2">
    <source>
        <dbReference type="ARBA" id="ARBA00003117"/>
    </source>
</evidence>
<dbReference type="PROSITE" id="PS00181">
    <property type="entry name" value="GLNA_ATP"/>
    <property type="match status" value="1"/>
</dbReference>
<dbReference type="RefSeq" id="WP_084354879.1">
    <property type="nucleotide sequence ID" value="NZ_FWYD01000027.1"/>
</dbReference>
<keyword evidence="7" id="KW-0535">Nitrogen fixation</keyword>
<evidence type="ECO:0000256" key="1">
    <source>
        <dbReference type="ARBA" id="ARBA00001946"/>
    </source>
</evidence>
<dbReference type="PROSITE" id="PS51987">
    <property type="entry name" value="GS_CATALYTIC"/>
    <property type="match status" value="1"/>
</dbReference>
<keyword evidence="5" id="KW-0067">ATP-binding</keyword>
<accession>A0A1W2EGG7</accession>
<evidence type="ECO:0000256" key="3">
    <source>
        <dbReference type="ARBA" id="ARBA00022598"/>
    </source>
</evidence>
<dbReference type="EMBL" id="FWYD01000027">
    <property type="protein sequence ID" value="SMD08208.1"/>
    <property type="molecule type" value="Genomic_DNA"/>
</dbReference>
<dbReference type="InterPro" id="IPR008146">
    <property type="entry name" value="Gln_synth_cat_dom"/>
</dbReference>
<feature type="domain" description="GS beta-grasp" evidence="10">
    <location>
        <begin position="21"/>
        <end position="103"/>
    </location>
</feature>
<dbReference type="SUPFAM" id="SSF54368">
    <property type="entry name" value="Glutamine synthetase, N-terminal domain"/>
    <property type="match status" value="1"/>
</dbReference>
<comment type="similarity">
    <text evidence="8 9">Belongs to the glutamine synthetase family.</text>
</comment>
<dbReference type="Proteomes" id="UP000192330">
    <property type="component" value="Unassembled WGS sequence"/>
</dbReference>
<dbReference type="Pfam" id="PF00120">
    <property type="entry name" value="Gln-synt_C"/>
    <property type="match status" value="1"/>
</dbReference>
<dbReference type="STRING" id="1387277.SAMN06295998_12744"/>
<organism evidence="12 13">
    <name type="scientific">Primorskyibacter flagellatus</name>
    <dbReference type="NCBI Taxonomy" id="1387277"/>
    <lineage>
        <taxon>Bacteria</taxon>
        <taxon>Pseudomonadati</taxon>
        <taxon>Pseudomonadota</taxon>
        <taxon>Alphaproteobacteria</taxon>
        <taxon>Rhodobacterales</taxon>
        <taxon>Roseobacteraceae</taxon>
        <taxon>Primorskyibacter</taxon>
    </lineage>
</organism>
<dbReference type="InterPro" id="IPR017536">
    <property type="entry name" value="Glutamine_synthetase_typeIII"/>
</dbReference>
<evidence type="ECO:0000313" key="12">
    <source>
        <dbReference type="EMBL" id="SMD08208.1"/>
    </source>
</evidence>
<keyword evidence="4" id="KW-0547">Nucleotide-binding</keyword>
<dbReference type="GO" id="GO:0006542">
    <property type="term" value="P:glutamine biosynthetic process"/>
    <property type="evidence" value="ECO:0007669"/>
    <property type="project" value="InterPro"/>
</dbReference>
<evidence type="ECO:0000313" key="13">
    <source>
        <dbReference type="Proteomes" id="UP000192330"/>
    </source>
</evidence>
<sequence length="451" mass="49725">MAKDQLVQTSEIDLEAWGKERGIKYFMVNFTDLLGAQRTKLVPIRGIAGMQEGGAGFAGFAGGMDYTPAHPDMLVMPDADAAIQVPWQPDMAWVPGNPVMKNEYSAQAPRNVLRNQIAEAAELGLHVKIGVEPEFSLLTPDGKALADELDTRVKPCYDQQSMMRNYHIIREISEYMLQLGWGNYQNDHEDANGQWEMNWDFDDVLAMADQLSFFKFMAKYVAEKHGMRASFMPKPLPTLTGNGLHAHISAWDGTGEDAKTNLFAGSDDTPTGRYGLSETGKHFLGGILKHGSGMAVICCPTVNSYKRIGAPSTASGSTWAPNSVTWAGDNRTHLVRVPGGGRMELRLPDGSTNPYLMPAVIMAAGIDGIRTKADPGEAKEIDMYVDGHQVKDAPKLPQNMLDGLRMFEADNVLTSAMGDEFSSAFLKLKNKEWGEYSSHFTEWERQHTLDI</sequence>
<evidence type="ECO:0000256" key="7">
    <source>
        <dbReference type="ARBA" id="ARBA00023231"/>
    </source>
</evidence>
<dbReference type="GO" id="GO:0004356">
    <property type="term" value="F:glutamine synthetase activity"/>
    <property type="evidence" value="ECO:0007669"/>
    <property type="project" value="InterPro"/>
</dbReference>
<dbReference type="NCBIfam" id="TIGR03105">
    <property type="entry name" value="gln_synth_III"/>
    <property type="match status" value="1"/>
</dbReference>
<dbReference type="Gene3D" id="3.10.20.70">
    <property type="entry name" value="Glutamine synthetase, N-terminal domain"/>
    <property type="match status" value="1"/>
</dbReference>
<evidence type="ECO:0000256" key="9">
    <source>
        <dbReference type="RuleBase" id="RU000384"/>
    </source>
</evidence>
<evidence type="ECO:0000256" key="8">
    <source>
        <dbReference type="PROSITE-ProRule" id="PRU01330"/>
    </source>
</evidence>
<proteinExistence type="inferred from homology"/>